<evidence type="ECO:0000313" key="2">
    <source>
        <dbReference type="Proteomes" id="UP001164020"/>
    </source>
</evidence>
<dbReference type="Proteomes" id="UP001164020">
    <property type="component" value="Chromosome"/>
</dbReference>
<gene>
    <name evidence="1" type="ORF">OH818_23190</name>
</gene>
<sequence>MRLCYDPAKREITLAMRGLDFEDAAEVFAGITFDRRDDRHDYGEERFITVGWLRGRMVVLVWTPRGDTRHIISMRKANDREQARYRTHMD</sequence>
<dbReference type="Gene3D" id="3.10.450.530">
    <property type="entry name" value="Ribonuclease toxin, BrnT, of type II toxin-antitoxin system"/>
    <property type="match status" value="1"/>
</dbReference>
<keyword evidence="2" id="KW-1185">Reference proteome</keyword>
<evidence type="ECO:0000313" key="1">
    <source>
        <dbReference type="EMBL" id="WAP71306.1"/>
    </source>
</evidence>
<dbReference type="EMBL" id="CP114029">
    <property type="protein sequence ID" value="WAP71306.1"/>
    <property type="molecule type" value="Genomic_DNA"/>
</dbReference>
<dbReference type="InterPro" id="IPR038573">
    <property type="entry name" value="BrnT_sf"/>
</dbReference>
<dbReference type="Pfam" id="PF04365">
    <property type="entry name" value="BrnT_toxin"/>
    <property type="match status" value="1"/>
</dbReference>
<reference evidence="1" key="1">
    <citation type="submission" date="2022-12" db="EMBL/GenBank/DDBJ databases">
        <title>Jiella pelagia sp. nov., isolated from phosphonate enriched culture of Northwest Pacific surface seawater.</title>
        <authorList>
            <person name="Shin D.Y."/>
            <person name="Hwang C.Y."/>
        </authorList>
    </citation>
    <scope>NUCLEOTIDE SEQUENCE</scope>
    <source>
        <strain evidence="1">HL-NP1</strain>
    </source>
</reference>
<dbReference type="InterPro" id="IPR007460">
    <property type="entry name" value="BrnT_toxin"/>
</dbReference>
<proteinExistence type="predicted"/>
<name>A0ABY7C6B0_9HYPH</name>
<protein>
    <submittedName>
        <fullName evidence="1">BrnT family toxin</fullName>
    </submittedName>
</protein>
<organism evidence="1 2">
    <name type="scientific">Jiella pelagia</name>
    <dbReference type="NCBI Taxonomy" id="2986949"/>
    <lineage>
        <taxon>Bacteria</taxon>
        <taxon>Pseudomonadati</taxon>
        <taxon>Pseudomonadota</taxon>
        <taxon>Alphaproteobacteria</taxon>
        <taxon>Hyphomicrobiales</taxon>
        <taxon>Aurantimonadaceae</taxon>
        <taxon>Jiella</taxon>
    </lineage>
</organism>
<accession>A0ABY7C6B0</accession>